<proteinExistence type="predicted"/>
<gene>
    <name evidence="1" type="ORF">E5336_07950</name>
</gene>
<sequence>MGNMTKEMYEQRMEQEKAKREIVKSDPNRLRFHLQPPVGWLNDPNGLCQVDGVYHIYYQYSPFEPLGGTKLWGHYTTKDFVHFKDHEPFLYADWRYDERGVYSGSAFVEDGMIHFFYTGNVKLFDRDDYDYCNNGREQNTIHMTSKDGFSHTEKELVMTNSDYPADMSTHVRDPKIFKKDGAYYMVLGARDVDSHGLLLMYRSTDLKDWTLFDRLTMPDFGYMWECPDLFELDGELFLVFSPQGLEAKGWDNRNVYQTGYCRLDYDFDTKEYAFSLFQELDRGFDYYAPQSFLDEQGRRIQFGWMGMGDAPYTNAPTIERGWQHALTLPRELRAKDGHLYQTPIVEIEQLRQEKYESSIADFADPGFGKSYEMIVTFAQSAPFSITVDDEATLAYDGSVLRLMMNEGGYGRDERGIEIDAVKNIRLFKDTSSLEIFVNDGWTVFSSRVYSTGEPSVRIEAQGEGTVTMYALDSIEMENA</sequence>
<organism evidence="1 2">
    <name type="scientific">Dubosiella muris</name>
    <dbReference type="NCBI Taxonomy" id="3038133"/>
    <lineage>
        <taxon>Bacteria</taxon>
        <taxon>Bacillati</taxon>
        <taxon>Bacillota</taxon>
        <taxon>Erysipelotrichia</taxon>
        <taxon>Erysipelotrichales</taxon>
        <taxon>Erysipelotrichaceae</taxon>
        <taxon>Dubosiella</taxon>
    </lineage>
</organism>
<accession>A0AC61R703</accession>
<protein>
    <submittedName>
        <fullName evidence="1">Sucrose-6-phosphate hydrolase</fullName>
        <ecNumber evidence="1">3.2.1.26</ecNumber>
    </submittedName>
</protein>
<evidence type="ECO:0000313" key="1">
    <source>
        <dbReference type="EMBL" id="TGY65616.1"/>
    </source>
</evidence>
<name>A0AC61R703_9FIRM</name>
<dbReference type="EMBL" id="SRYG01000015">
    <property type="protein sequence ID" value="TGY65616.1"/>
    <property type="molecule type" value="Genomic_DNA"/>
</dbReference>
<dbReference type="EC" id="3.2.1.26" evidence="1"/>
<comment type="caution">
    <text evidence="1">The sequence shown here is derived from an EMBL/GenBank/DDBJ whole genome shotgun (WGS) entry which is preliminary data.</text>
</comment>
<evidence type="ECO:0000313" key="2">
    <source>
        <dbReference type="Proteomes" id="UP000308836"/>
    </source>
</evidence>
<keyword evidence="2" id="KW-1185">Reference proteome</keyword>
<keyword evidence="1" id="KW-0326">Glycosidase</keyword>
<reference evidence="1" key="1">
    <citation type="submission" date="2019-04" db="EMBL/GenBank/DDBJ databases">
        <title>Microbes associate with the intestines of laboratory mice.</title>
        <authorList>
            <person name="Navarre W."/>
            <person name="Wong E."/>
            <person name="Huang K."/>
            <person name="Tropini C."/>
            <person name="Ng K."/>
            <person name="Yu B."/>
        </authorList>
    </citation>
    <scope>NUCLEOTIDE SEQUENCE</scope>
    <source>
        <strain evidence="1">NM09_H32</strain>
    </source>
</reference>
<dbReference type="Proteomes" id="UP000308836">
    <property type="component" value="Unassembled WGS sequence"/>
</dbReference>
<keyword evidence="1" id="KW-0378">Hydrolase</keyword>